<organism evidence="2 3">
    <name type="scientific">Exidia glandulosa HHB12029</name>
    <dbReference type="NCBI Taxonomy" id="1314781"/>
    <lineage>
        <taxon>Eukaryota</taxon>
        <taxon>Fungi</taxon>
        <taxon>Dikarya</taxon>
        <taxon>Basidiomycota</taxon>
        <taxon>Agaricomycotina</taxon>
        <taxon>Agaricomycetes</taxon>
        <taxon>Auriculariales</taxon>
        <taxon>Exidiaceae</taxon>
        <taxon>Exidia</taxon>
    </lineage>
</organism>
<dbReference type="AlphaFoldDB" id="A0A165HH29"/>
<sequence length="539" mass="62638">MSTFYVNESDGHRSPRTGQRRKAPSEYSQQTAKRNRYPGDRRHDRPAVGHQFPNPPFTFAVPPNINTFSPFSPFPRLPEWRSIGGSLQAHRERLQQGLERMVEQKIQERALDLETHHRPPKHKQEQARARWKPEQPSSIGNRVINDIDEAHEPPFPPLYGNAPPFAQSMHQSAPIGQQYELPQHRQQYGPHFNLPQYTHHDFGTDWPASIPHGAHQNGAGSHHPYEKRARPYPPMIIGFTNKHEREPKTQKTRNLESAVRKMMREKLGFDSTTSAPPQPRPPADIDDISRFLRNEYRPDPEELQLDLVTTANGMKSHWNKFVGTQFAAEFLQRIENAWHDQDAFAAADLTLANIRMLFLKRIRYFRELYRRTYFPASTEVNNARRAFDRRTSRRISLFKLRKRICKDHVPALKDIMDCVDDEMISEDETDVERSNAIGVKVFRRVEKAWVNPELTAIFHDLLDIHLYRLNNFAEFGAGNQFRQRINHPSVRTTWSGVVVGLPINFYDQGWLCKLMPEESAELKYTPAVDLNAFTARLKP</sequence>
<evidence type="ECO:0000313" key="3">
    <source>
        <dbReference type="Proteomes" id="UP000077266"/>
    </source>
</evidence>
<feature type="region of interest" description="Disordered" evidence="1">
    <location>
        <begin position="1"/>
        <end position="56"/>
    </location>
</feature>
<dbReference type="Proteomes" id="UP000077266">
    <property type="component" value="Unassembled WGS sequence"/>
</dbReference>
<name>A0A165HH29_EXIGL</name>
<dbReference type="OrthoDB" id="3224221at2759"/>
<proteinExistence type="predicted"/>
<accession>A0A165HH29</accession>
<gene>
    <name evidence="2" type="ORF">EXIGLDRAFT_769463</name>
</gene>
<feature type="region of interest" description="Disordered" evidence="1">
    <location>
        <begin position="116"/>
        <end position="139"/>
    </location>
</feature>
<feature type="compositionally biased region" description="Basic and acidic residues" evidence="1">
    <location>
        <begin position="37"/>
        <end position="47"/>
    </location>
</feature>
<keyword evidence="3" id="KW-1185">Reference proteome</keyword>
<dbReference type="EMBL" id="KV426017">
    <property type="protein sequence ID" value="KZV91963.1"/>
    <property type="molecule type" value="Genomic_DNA"/>
</dbReference>
<feature type="region of interest" description="Disordered" evidence="1">
    <location>
        <begin position="212"/>
        <end position="232"/>
    </location>
</feature>
<evidence type="ECO:0000313" key="2">
    <source>
        <dbReference type="EMBL" id="KZV91963.1"/>
    </source>
</evidence>
<dbReference type="STRING" id="1314781.A0A165HH29"/>
<protein>
    <submittedName>
        <fullName evidence="2">Uncharacterized protein</fullName>
    </submittedName>
</protein>
<feature type="compositionally biased region" description="Basic and acidic residues" evidence="1">
    <location>
        <begin position="116"/>
        <end position="133"/>
    </location>
</feature>
<dbReference type="InParanoid" id="A0A165HH29"/>
<evidence type="ECO:0000256" key="1">
    <source>
        <dbReference type="SAM" id="MobiDB-lite"/>
    </source>
</evidence>
<reference evidence="2 3" key="1">
    <citation type="journal article" date="2016" name="Mol. Biol. Evol.">
        <title>Comparative Genomics of Early-Diverging Mushroom-Forming Fungi Provides Insights into the Origins of Lignocellulose Decay Capabilities.</title>
        <authorList>
            <person name="Nagy L.G."/>
            <person name="Riley R."/>
            <person name="Tritt A."/>
            <person name="Adam C."/>
            <person name="Daum C."/>
            <person name="Floudas D."/>
            <person name="Sun H."/>
            <person name="Yadav J.S."/>
            <person name="Pangilinan J."/>
            <person name="Larsson K.H."/>
            <person name="Matsuura K."/>
            <person name="Barry K."/>
            <person name="Labutti K."/>
            <person name="Kuo R."/>
            <person name="Ohm R.A."/>
            <person name="Bhattacharya S.S."/>
            <person name="Shirouzu T."/>
            <person name="Yoshinaga Y."/>
            <person name="Martin F.M."/>
            <person name="Grigoriev I.V."/>
            <person name="Hibbett D.S."/>
        </authorList>
    </citation>
    <scope>NUCLEOTIDE SEQUENCE [LARGE SCALE GENOMIC DNA]</scope>
    <source>
        <strain evidence="2 3">HHB12029</strain>
    </source>
</reference>